<accession>A0A976UB37</accession>
<sequence>MDTLIEQNERLLQIDTLSILIKTAQEVGRDYITTDELINTRTGIINKYNTIQSQLSEAQDKLLI</sequence>
<keyword evidence="2" id="KW-1185">Reference proteome</keyword>
<evidence type="ECO:0000313" key="2">
    <source>
        <dbReference type="Proteomes" id="UP001156951"/>
    </source>
</evidence>
<reference evidence="1 2" key="1">
    <citation type="submission" date="2022-05" db="EMBL/GenBank/DDBJ databases">
        <title>Diverse viruses of marine archaea discovered using metagenomics.</title>
        <authorList>
            <person name="Zhou Y."/>
        </authorList>
    </citation>
    <scope>NUCLEOTIDE SEQUENCE [LARGE SCALE GENOMIC DNA]</scope>
    <source>
        <strain evidence="1">YSH_1032793</strain>
    </source>
</reference>
<protein>
    <submittedName>
        <fullName evidence="1">Uncharacterized protein</fullName>
    </submittedName>
</protein>
<evidence type="ECO:0000313" key="1">
    <source>
        <dbReference type="EMBL" id="UVF62272.1"/>
    </source>
</evidence>
<organism evidence="1 2">
    <name type="scientific">Nitrososphaeria virus YSH_1032793</name>
    <dbReference type="NCBI Taxonomy" id="3071320"/>
    <lineage>
        <taxon>Viruses</taxon>
        <taxon>Duplodnaviria</taxon>
        <taxon>Heunggongvirae</taxon>
        <taxon>Uroviricota</taxon>
        <taxon>Caudoviricetes</taxon>
        <taxon>Juravirales</taxon>
        <taxon>Yanlukaviridae</taxon>
        <taxon>Sweetvirus</taxon>
        <taxon>Sweetvirus yangshanense</taxon>
    </lineage>
</organism>
<proteinExistence type="predicted"/>
<name>A0A976UB37_9CAUD</name>
<dbReference type="EMBL" id="ON649698">
    <property type="protein sequence ID" value="UVF62272.1"/>
    <property type="molecule type" value="Genomic_DNA"/>
</dbReference>
<dbReference type="Proteomes" id="UP001156951">
    <property type="component" value="Segment"/>
</dbReference>